<name>A0A7K1SNP0_9BACT</name>
<dbReference type="Proteomes" id="UP000436006">
    <property type="component" value="Unassembled WGS sequence"/>
</dbReference>
<dbReference type="InterPro" id="IPR001584">
    <property type="entry name" value="Integrase_cat-core"/>
</dbReference>
<sequence>MFIVAKFWTGCFKSDRRSSSIRQIDLINLFRRINRNHELKGVILHNDNGSQIIAHSVRNFLKSSEIKQEFTHVATPEENSCIEAFHSILEHDVIERNEFASYYEAKEMLGRYFIHYNFHRLHRSIGFITPQ</sequence>
<feature type="domain" description="Integrase catalytic" evidence="1">
    <location>
        <begin position="1"/>
        <end position="131"/>
    </location>
</feature>
<protein>
    <submittedName>
        <fullName evidence="2">Transposase</fullName>
    </submittedName>
</protein>
<dbReference type="InterPro" id="IPR036397">
    <property type="entry name" value="RNaseH_sf"/>
</dbReference>
<dbReference type="PANTHER" id="PTHR46889:SF4">
    <property type="entry name" value="TRANSPOSASE INSO FOR INSERTION SEQUENCE ELEMENT IS911B-RELATED"/>
    <property type="match status" value="1"/>
</dbReference>
<dbReference type="PROSITE" id="PS50994">
    <property type="entry name" value="INTEGRASE"/>
    <property type="match status" value="1"/>
</dbReference>
<evidence type="ECO:0000313" key="3">
    <source>
        <dbReference type="Proteomes" id="UP000436006"/>
    </source>
</evidence>
<dbReference type="Gene3D" id="3.30.420.10">
    <property type="entry name" value="Ribonuclease H-like superfamily/Ribonuclease H"/>
    <property type="match status" value="1"/>
</dbReference>
<gene>
    <name evidence="2" type="ORF">GO755_34600</name>
</gene>
<evidence type="ECO:0000259" key="1">
    <source>
        <dbReference type="PROSITE" id="PS50994"/>
    </source>
</evidence>
<dbReference type="InterPro" id="IPR012337">
    <property type="entry name" value="RNaseH-like_sf"/>
</dbReference>
<dbReference type="PANTHER" id="PTHR46889">
    <property type="entry name" value="TRANSPOSASE INSF FOR INSERTION SEQUENCE IS3B-RELATED"/>
    <property type="match status" value="1"/>
</dbReference>
<dbReference type="GO" id="GO:0015074">
    <property type="term" value="P:DNA integration"/>
    <property type="evidence" value="ECO:0007669"/>
    <property type="project" value="InterPro"/>
</dbReference>
<dbReference type="Pfam" id="PF13683">
    <property type="entry name" value="rve_3"/>
    <property type="match status" value="1"/>
</dbReference>
<reference evidence="2 3" key="1">
    <citation type="submission" date="2019-12" db="EMBL/GenBank/DDBJ databases">
        <title>Spirosoma sp. HMF4905 genome sequencing and assembly.</title>
        <authorList>
            <person name="Kang H."/>
            <person name="Cha I."/>
            <person name="Kim H."/>
            <person name="Joh K."/>
        </authorList>
    </citation>
    <scope>NUCLEOTIDE SEQUENCE [LARGE SCALE GENOMIC DNA]</scope>
    <source>
        <strain evidence="2 3">HMF4905</strain>
    </source>
</reference>
<comment type="caution">
    <text evidence="2">The sequence shown here is derived from an EMBL/GenBank/DDBJ whole genome shotgun (WGS) entry which is preliminary data.</text>
</comment>
<dbReference type="EMBL" id="WPIN01000021">
    <property type="protein sequence ID" value="MVM35206.1"/>
    <property type="molecule type" value="Genomic_DNA"/>
</dbReference>
<organism evidence="2 3">
    <name type="scientific">Spirosoma arboris</name>
    <dbReference type="NCBI Taxonomy" id="2682092"/>
    <lineage>
        <taxon>Bacteria</taxon>
        <taxon>Pseudomonadati</taxon>
        <taxon>Bacteroidota</taxon>
        <taxon>Cytophagia</taxon>
        <taxon>Cytophagales</taxon>
        <taxon>Cytophagaceae</taxon>
        <taxon>Spirosoma</taxon>
    </lineage>
</organism>
<dbReference type="SUPFAM" id="SSF53098">
    <property type="entry name" value="Ribonuclease H-like"/>
    <property type="match status" value="1"/>
</dbReference>
<keyword evidence="3" id="KW-1185">Reference proteome</keyword>
<dbReference type="InterPro" id="IPR050900">
    <property type="entry name" value="Transposase_IS3/IS150/IS904"/>
</dbReference>
<evidence type="ECO:0000313" key="2">
    <source>
        <dbReference type="EMBL" id="MVM35206.1"/>
    </source>
</evidence>
<proteinExistence type="predicted"/>
<dbReference type="RefSeq" id="WP_157590014.1">
    <property type="nucleotide sequence ID" value="NZ_WPIN01000021.1"/>
</dbReference>
<dbReference type="GO" id="GO:0003676">
    <property type="term" value="F:nucleic acid binding"/>
    <property type="evidence" value="ECO:0007669"/>
    <property type="project" value="InterPro"/>
</dbReference>
<accession>A0A7K1SNP0</accession>
<dbReference type="AlphaFoldDB" id="A0A7K1SNP0"/>